<feature type="coiled-coil region" evidence="1">
    <location>
        <begin position="407"/>
        <end position="434"/>
    </location>
</feature>
<dbReference type="SUPFAM" id="SSF53474">
    <property type="entry name" value="alpha/beta-Hydrolases"/>
    <property type="match status" value="2"/>
</dbReference>
<dbReference type="Gene3D" id="3.40.50.1820">
    <property type="entry name" value="alpha/beta hydrolase"/>
    <property type="match status" value="1"/>
</dbReference>
<feature type="compositionally biased region" description="Basic residues" evidence="2">
    <location>
        <begin position="1110"/>
        <end position="1132"/>
    </location>
</feature>
<comment type="caution">
    <text evidence="4">The sequence shown here is derived from an EMBL/GenBank/DDBJ whole genome shotgun (WGS) entry which is preliminary data.</text>
</comment>
<evidence type="ECO:0000259" key="3">
    <source>
        <dbReference type="Pfam" id="PF12770"/>
    </source>
</evidence>
<feature type="region of interest" description="Disordered" evidence="2">
    <location>
        <begin position="704"/>
        <end position="723"/>
    </location>
</feature>
<proteinExistence type="predicted"/>
<dbReference type="PANTHER" id="PTHR37946:SF1">
    <property type="entry name" value="SLL1969 PROTEIN"/>
    <property type="match status" value="1"/>
</dbReference>
<keyword evidence="1" id="KW-0175">Coiled coil</keyword>
<organism evidence="4 5">
    <name type="scientific">Hyalangium rubrum</name>
    <dbReference type="NCBI Taxonomy" id="3103134"/>
    <lineage>
        <taxon>Bacteria</taxon>
        <taxon>Pseudomonadati</taxon>
        <taxon>Myxococcota</taxon>
        <taxon>Myxococcia</taxon>
        <taxon>Myxococcales</taxon>
        <taxon>Cystobacterineae</taxon>
        <taxon>Archangiaceae</taxon>
        <taxon>Hyalangium</taxon>
    </lineage>
</organism>
<gene>
    <name evidence="4" type="ORF">SYV04_07615</name>
</gene>
<dbReference type="RefSeq" id="WP_321544967.1">
    <property type="nucleotide sequence ID" value="NZ_JAXIVS010000002.1"/>
</dbReference>
<sequence>MTPTLDERAFIARVEASEPDQFAALLYRPSRDEERALRSYFGDERFERLHTLAVRRSGTRRGFRGAQGNVVVLPGIMGSELSEYSGTHASRIWVNPLGLVGGRIGRLRLDSEGRPEFDVRPSGVVKLFYGELILALSERWNVQTFWYDWRRDLRDSAAALEERLRAWFPEDAPVHLVCHSMGGLVARTFIQAYPQRWRTMLDRDPSQPGAQGGRLIMMGTPNHGSFAALQVITGLESLVRWLSRLDLKHSHVELLSVLNTFVGTFQMLPSPLEMPHLKALYQAATYGDLRIAQARLDLARAHHERLADVVDPKRMHYIAGYNQPTLHGLTRVDQLQSSNAYTVTRAGDGRVPHSLGLLKDVETYFVEAGHAALALDERVQRALEDVLSKGSTTQLTKTLPQLERGSKQDDRRAREELEQEVARQDQEVERLVQHLQARTLRGTTPPYLTKEEVELETLLAGSLLGTPEAPFSQKGPTGAVPQRVRVELRIARGYIQSFEETPGKGQPVDAISVGHYLGVVPQRAERALDEAISRALLERQGRTLTRLPESELLLTQYSERGVLRGDLGQPFFVDDPRSPGRLIVLAGMGVPGRFGMPELTVTVRELFWSLSRMGKKHLATVLIGTGEGNLQVKEAVRAWVRGLQQVTAGANRTLLERITFVEVDADKARLLQEALEAEKERLARDPRLELDFVPLSPQELRRKLRPPAGTEQNEPPPAERNPVPTRVTLALANKIYRFGAITEGAAIPEREVSIDPLLVMQANDELAAERTTAKQLYHGQFLERLLVPPDLRKEFYRHRENPVVLMLDASTARIHWEAIAQSDAEVPSEAIADNAEAAMELFLGTSRGLTRQLRTTFAPPPEPPPPPRRVLRVLVVADPAEDDHLPGAEQEGLEVAELFEQFNRVYTDGPNRVEVVKLFGPHDATRTNVLRHLLMRTEPYDVLHFAGHCVYEEKDPSASGWVFSRAERLTANELKRLDRVPSFVFSNACESGKTPDRADLRSVGLAPTFAESFFERGVSNFVCTAWPVEDHAARQFALTLYAGLLGLAYRNGQYVRGPVLPMHEAMMQARRDIATSSAGTRTWAAYQHYGNPFLRLFEPAGFQEEPKPTRPARAKKTPARTTRQRRGQRTRS</sequence>
<dbReference type="EMBL" id="JAXIVS010000002">
    <property type="protein sequence ID" value="MDY7226246.1"/>
    <property type="molecule type" value="Genomic_DNA"/>
</dbReference>
<accession>A0ABU5GYX3</accession>
<keyword evidence="5" id="KW-1185">Reference proteome</keyword>
<protein>
    <submittedName>
        <fullName evidence="4">CHAT domain-containing protein</fullName>
    </submittedName>
</protein>
<reference evidence="4 5" key="1">
    <citation type="submission" date="2023-12" db="EMBL/GenBank/DDBJ databases">
        <title>the genome sequence of Hyalangium sp. s54d21.</title>
        <authorList>
            <person name="Zhang X."/>
        </authorList>
    </citation>
    <scope>NUCLEOTIDE SEQUENCE [LARGE SCALE GENOMIC DNA]</scope>
    <source>
        <strain evidence="5">s54d21</strain>
    </source>
</reference>
<dbReference type="Pfam" id="PF12770">
    <property type="entry name" value="CHAT"/>
    <property type="match status" value="1"/>
</dbReference>
<feature type="domain" description="CHAT" evidence="3">
    <location>
        <begin position="780"/>
        <end position="1091"/>
    </location>
</feature>
<feature type="region of interest" description="Disordered" evidence="2">
    <location>
        <begin position="1101"/>
        <end position="1132"/>
    </location>
</feature>
<dbReference type="InterPro" id="IPR029058">
    <property type="entry name" value="AB_hydrolase_fold"/>
</dbReference>
<evidence type="ECO:0000256" key="1">
    <source>
        <dbReference type="SAM" id="Coils"/>
    </source>
</evidence>
<dbReference type="PANTHER" id="PTHR37946">
    <property type="entry name" value="SLL1969 PROTEIN"/>
    <property type="match status" value="1"/>
</dbReference>
<evidence type="ECO:0000313" key="4">
    <source>
        <dbReference type="EMBL" id="MDY7226246.1"/>
    </source>
</evidence>
<evidence type="ECO:0000256" key="2">
    <source>
        <dbReference type="SAM" id="MobiDB-lite"/>
    </source>
</evidence>
<evidence type="ECO:0000313" key="5">
    <source>
        <dbReference type="Proteomes" id="UP001291309"/>
    </source>
</evidence>
<name>A0ABU5GYX3_9BACT</name>
<dbReference type="Proteomes" id="UP001291309">
    <property type="component" value="Unassembled WGS sequence"/>
</dbReference>
<dbReference type="InterPro" id="IPR024983">
    <property type="entry name" value="CHAT_dom"/>
</dbReference>